<dbReference type="Gene3D" id="2.30.42.10">
    <property type="match status" value="1"/>
</dbReference>
<dbReference type="PANTHER" id="PTHR32060:SF30">
    <property type="entry name" value="CARBOXY-TERMINAL PROCESSING PROTEASE CTPA"/>
    <property type="match status" value="1"/>
</dbReference>
<dbReference type="SUPFAM" id="SSF52096">
    <property type="entry name" value="ClpP/crotonase"/>
    <property type="match status" value="1"/>
</dbReference>
<evidence type="ECO:0000256" key="12">
    <source>
        <dbReference type="ARBA" id="ARBA00080563"/>
    </source>
</evidence>
<dbReference type="Gene3D" id="3.30.750.44">
    <property type="match status" value="1"/>
</dbReference>
<keyword evidence="14" id="KW-0472">Membrane</keyword>
<keyword evidence="14" id="KW-1133">Transmembrane helix</keyword>
<dbReference type="GO" id="GO:0004252">
    <property type="term" value="F:serine-type endopeptidase activity"/>
    <property type="evidence" value="ECO:0007669"/>
    <property type="project" value="UniProtKB-EC"/>
</dbReference>
<dbReference type="Proteomes" id="UP000050465">
    <property type="component" value="Unassembled WGS sequence"/>
</dbReference>
<feature type="transmembrane region" description="Helical" evidence="14">
    <location>
        <begin position="21"/>
        <end position="40"/>
    </location>
</feature>
<dbReference type="InterPro" id="IPR036034">
    <property type="entry name" value="PDZ_sf"/>
</dbReference>
<dbReference type="GO" id="GO:0006508">
    <property type="term" value="P:proteolysis"/>
    <property type="evidence" value="ECO:0007669"/>
    <property type="project" value="UniProtKB-KW"/>
</dbReference>
<evidence type="ECO:0000313" key="16">
    <source>
        <dbReference type="EMBL" id="KPQ33769.1"/>
    </source>
</evidence>
<dbReference type="InterPro" id="IPR001478">
    <property type="entry name" value="PDZ"/>
</dbReference>
<sequence length="456" mass="49645">MAKGIEKQVFRRFFRTAFQTVLTAGLAIALWLGVFMPTFVPTVGFPGSIHGLTQMPAAFAFTDQQQLVMEVWRIVNRSYVDETFNHQNWWFLRQKVLKKQLPTWDDAYTAIQDMLAVLEDPYTRFLPPDQYKSLQTNTNGELLGVGLQIAKDEEDGNLRVIAPIEGSPAEAAGLLPQDEILEINGTPTRTISLDEAAARMRGAIGSQVALKVGRVDQPPFEVSIRRDRIEINPVTAELRVADGLPKLGYLRLGQFNGNAASELRASLQALEKQGADAYILDLRNNPGGLLTAGIEIARMWMDEGTVVFTVNRQGGLGSYDANGRAITADPLVVLVNKGTASASEILAGALQDNGRAQLVGETTFGKGLIQSLFDLPNGAGLAVTIAKYETPSHKDINKLGIVPDQTVETSVKQRQQFGTEEDAQYEAAVALLTQTIQSSQSPPNVGTIAVTDARTH</sequence>
<evidence type="ECO:0000256" key="14">
    <source>
        <dbReference type="SAM" id="Phobius"/>
    </source>
</evidence>
<dbReference type="EMBL" id="LJZR01000027">
    <property type="protein sequence ID" value="KPQ33769.1"/>
    <property type="molecule type" value="Genomic_DNA"/>
</dbReference>
<dbReference type="PROSITE" id="PS50106">
    <property type="entry name" value="PDZ"/>
    <property type="match status" value="1"/>
</dbReference>
<keyword evidence="5 13" id="KW-0378">Hydrolase</keyword>
<evidence type="ECO:0000256" key="4">
    <source>
        <dbReference type="ARBA" id="ARBA00022729"/>
    </source>
</evidence>
<dbReference type="FunFam" id="2.30.42.10:FF:000063">
    <property type="entry name" value="Peptidase, S41 family"/>
    <property type="match status" value="1"/>
</dbReference>
<dbReference type="Gene3D" id="3.90.226.10">
    <property type="entry name" value="2-enoyl-CoA Hydratase, Chain A, domain 1"/>
    <property type="match status" value="1"/>
</dbReference>
<organism evidence="16 17">
    <name type="scientific">Phormidesmis priestleyi Ana</name>
    <dbReference type="NCBI Taxonomy" id="1666911"/>
    <lineage>
        <taxon>Bacteria</taxon>
        <taxon>Bacillati</taxon>
        <taxon>Cyanobacteriota</taxon>
        <taxon>Cyanophyceae</taxon>
        <taxon>Leptolyngbyales</taxon>
        <taxon>Leptolyngbyaceae</taxon>
        <taxon>Phormidesmis</taxon>
    </lineage>
</organism>
<evidence type="ECO:0000256" key="3">
    <source>
        <dbReference type="ARBA" id="ARBA00022670"/>
    </source>
</evidence>
<dbReference type="PATRIC" id="fig|1666911.3.peg.1242"/>
<reference evidence="16 17" key="1">
    <citation type="submission" date="2015-09" db="EMBL/GenBank/DDBJ databases">
        <title>Identification and resolution of microdiversity through metagenomic sequencing of parallel consortia.</title>
        <authorList>
            <person name="Nelson W.C."/>
            <person name="Romine M.F."/>
            <person name="Lindemann S.R."/>
        </authorList>
    </citation>
    <scope>NUCLEOTIDE SEQUENCE [LARGE SCALE GENOMIC DNA]</scope>
    <source>
        <strain evidence="16">Ana</strain>
    </source>
</reference>
<keyword evidence="14" id="KW-0812">Transmembrane</keyword>
<evidence type="ECO:0000256" key="1">
    <source>
        <dbReference type="ARBA" id="ARBA00004518"/>
    </source>
</evidence>
<dbReference type="PANTHER" id="PTHR32060">
    <property type="entry name" value="TAIL-SPECIFIC PROTEASE"/>
    <property type="match status" value="1"/>
</dbReference>
<name>A0A0P7ZGL5_9CYAN</name>
<dbReference type="InterPro" id="IPR054621">
    <property type="entry name" value="Cterm_S41_CtpA"/>
</dbReference>
<dbReference type="FunFam" id="3.30.750.44:FF:000002">
    <property type="entry name" value="carboxyl-terminal-processing peptidase 2, chloroplastic"/>
    <property type="match status" value="1"/>
</dbReference>
<evidence type="ECO:0000256" key="11">
    <source>
        <dbReference type="ARBA" id="ARBA00069724"/>
    </source>
</evidence>
<dbReference type="SUPFAM" id="SSF50156">
    <property type="entry name" value="PDZ domain-like"/>
    <property type="match status" value="1"/>
</dbReference>
<dbReference type="SMART" id="SM00228">
    <property type="entry name" value="PDZ"/>
    <property type="match status" value="1"/>
</dbReference>
<keyword evidence="7" id="KW-0793">Thylakoid</keyword>
<dbReference type="InterPro" id="IPR029045">
    <property type="entry name" value="ClpP/crotonase-like_dom_sf"/>
</dbReference>
<protein>
    <recommendedName>
        <fullName evidence="11">Carboxyl-terminal-processing protease</fullName>
        <ecNumber evidence="10">3.4.21.102</ecNumber>
    </recommendedName>
    <alternativeName>
        <fullName evidence="12">CtpA</fullName>
    </alternativeName>
</protein>
<proteinExistence type="inferred from homology"/>
<dbReference type="SMART" id="SM00245">
    <property type="entry name" value="TSPc"/>
    <property type="match status" value="1"/>
</dbReference>
<dbReference type="AlphaFoldDB" id="A0A0P7ZGL5"/>
<dbReference type="Pfam" id="PF17820">
    <property type="entry name" value="PDZ_6"/>
    <property type="match status" value="1"/>
</dbReference>
<evidence type="ECO:0000256" key="13">
    <source>
        <dbReference type="RuleBase" id="RU004404"/>
    </source>
</evidence>
<keyword evidence="6 13" id="KW-0720">Serine protease</keyword>
<dbReference type="GO" id="GO:0007165">
    <property type="term" value="P:signal transduction"/>
    <property type="evidence" value="ECO:0007669"/>
    <property type="project" value="TreeGrafter"/>
</dbReference>
<evidence type="ECO:0000256" key="2">
    <source>
        <dbReference type="ARBA" id="ARBA00009179"/>
    </source>
</evidence>
<dbReference type="InterPro" id="IPR005151">
    <property type="entry name" value="Tail-specific_protease"/>
</dbReference>
<evidence type="ECO:0000259" key="15">
    <source>
        <dbReference type="PROSITE" id="PS50106"/>
    </source>
</evidence>
<gene>
    <name evidence="16" type="primary">prc-3</name>
    <name evidence="16" type="ORF">HLUCCA11_17310</name>
</gene>
<dbReference type="Pfam" id="PF03572">
    <property type="entry name" value="Peptidase_S41"/>
    <property type="match status" value="1"/>
</dbReference>
<dbReference type="NCBIfam" id="TIGR00225">
    <property type="entry name" value="prc"/>
    <property type="match status" value="1"/>
</dbReference>
<evidence type="ECO:0000256" key="8">
    <source>
        <dbReference type="ARBA" id="ARBA00051784"/>
    </source>
</evidence>
<dbReference type="CDD" id="cd07560">
    <property type="entry name" value="Peptidase_S41_CPP"/>
    <property type="match status" value="1"/>
</dbReference>
<dbReference type="GO" id="GO:0031979">
    <property type="term" value="C:plasma membrane-derived thylakoid lumen"/>
    <property type="evidence" value="ECO:0007669"/>
    <property type="project" value="UniProtKB-SubCell"/>
</dbReference>
<comment type="function">
    <text evidence="9">Cleavage of the 16 C-terminal residues from the D1 precursor of photosystem II (PSII). This proteolytic processing is necessary to allow the light-driven assembly of the oxygen-evolving cluster (a tetranuclear manganese), which is responsible for photosynthetic water oxidation.</text>
</comment>
<evidence type="ECO:0000256" key="10">
    <source>
        <dbReference type="ARBA" id="ARBA00066637"/>
    </source>
</evidence>
<dbReference type="EC" id="3.4.21.102" evidence="10"/>
<evidence type="ECO:0000256" key="6">
    <source>
        <dbReference type="ARBA" id="ARBA00022825"/>
    </source>
</evidence>
<comment type="catalytic activity">
    <reaction evidence="8">
        <text>The enzyme shows specific recognition of a C-terminal tripeptide, Xaa-Yaa-Zaa, in which Xaa is preferably Ala or Leu, Yaa is preferably Ala or Tyr, and Zaa is preferably Ala, but then cleaves at a variable distance from the C-terminus. A typical cleavage is -Ala-Ala-|-Arg-Ala-Ala-Lys-Glu-Asn-Tyr-Ala-Leu-Ala-Ala.</text>
        <dbReference type="EC" id="3.4.21.102"/>
    </reaction>
</comment>
<evidence type="ECO:0000256" key="5">
    <source>
        <dbReference type="ARBA" id="ARBA00022801"/>
    </source>
</evidence>
<dbReference type="NCBIfam" id="NF045588">
    <property type="entry name" value="Cterm_S41_CtpA"/>
    <property type="match status" value="1"/>
</dbReference>
<evidence type="ECO:0000256" key="9">
    <source>
        <dbReference type="ARBA" id="ARBA00053093"/>
    </source>
</evidence>
<keyword evidence="4" id="KW-0732">Signal</keyword>
<comment type="similarity">
    <text evidence="2 13">Belongs to the peptidase S41A family.</text>
</comment>
<dbReference type="CDD" id="cd06782">
    <property type="entry name" value="cpPDZ_CPP-like"/>
    <property type="match status" value="1"/>
</dbReference>
<dbReference type="STRING" id="1666911.HLUCCA11_17310"/>
<dbReference type="InterPro" id="IPR004447">
    <property type="entry name" value="Peptidase_S41A"/>
</dbReference>
<dbReference type="InterPro" id="IPR041489">
    <property type="entry name" value="PDZ_6"/>
</dbReference>
<accession>A0A0P7ZGL5</accession>
<evidence type="ECO:0000256" key="7">
    <source>
        <dbReference type="ARBA" id="ARBA00023078"/>
    </source>
</evidence>
<feature type="domain" description="PDZ" evidence="15">
    <location>
        <begin position="131"/>
        <end position="203"/>
    </location>
</feature>
<dbReference type="GO" id="GO:0030288">
    <property type="term" value="C:outer membrane-bounded periplasmic space"/>
    <property type="evidence" value="ECO:0007669"/>
    <property type="project" value="TreeGrafter"/>
</dbReference>
<comment type="caution">
    <text evidence="16">The sequence shown here is derived from an EMBL/GenBank/DDBJ whole genome shotgun (WGS) entry which is preliminary data.</text>
</comment>
<comment type="subcellular location">
    <subcellularLocation>
        <location evidence="1">Cellular thylakoid lumen</location>
    </subcellularLocation>
</comment>
<keyword evidence="3 13" id="KW-0645">Protease</keyword>
<evidence type="ECO:0000313" key="17">
    <source>
        <dbReference type="Proteomes" id="UP000050465"/>
    </source>
</evidence>